<evidence type="ECO:0000313" key="2">
    <source>
        <dbReference type="Proteomes" id="UP001589833"/>
    </source>
</evidence>
<keyword evidence="2" id="KW-1185">Reference proteome</keyword>
<gene>
    <name evidence="1" type="ORF">ACFFH4_14010</name>
</gene>
<reference evidence="1 2" key="1">
    <citation type="submission" date="2024-09" db="EMBL/GenBank/DDBJ databases">
        <authorList>
            <person name="Sun Q."/>
            <person name="Mori K."/>
        </authorList>
    </citation>
    <scope>NUCLEOTIDE SEQUENCE [LARGE SCALE GENOMIC DNA]</scope>
    <source>
        <strain evidence="1 2">NCAIM B.02301</strain>
    </source>
</reference>
<protein>
    <recommendedName>
        <fullName evidence="3">Polymer-forming cytoskeletal protein</fullName>
    </recommendedName>
</protein>
<name>A0ABV6NHI6_9BACI</name>
<evidence type="ECO:0000313" key="1">
    <source>
        <dbReference type="EMBL" id="MFC0560154.1"/>
    </source>
</evidence>
<dbReference type="Proteomes" id="UP001589833">
    <property type="component" value="Unassembled WGS sequence"/>
</dbReference>
<comment type="caution">
    <text evidence="1">The sequence shown here is derived from an EMBL/GenBank/DDBJ whole genome shotgun (WGS) entry which is preliminary data.</text>
</comment>
<proteinExistence type="predicted"/>
<evidence type="ECO:0008006" key="3">
    <source>
        <dbReference type="Google" id="ProtNLM"/>
    </source>
</evidence>
<organism evidence="1 2">
    <name type="scientific">Halalkalibacter alkalisediminis</name>
    <dbReference type="NCBI Taxonomy" id="935616"/>
    <lineage>
        <taxon>Bacteria</taxon>
        <taxon>Bacillati</taxon>
        <taxon>Bacillota</taxon>
        <taxon>Bacilli</taxon>
        <taxon>Bacillales</taxon>
        <taxon>Bacillaceae</taxon>
        <taxon>Halalkalibacter</taxon>
    </lineage>
</organism>
<sequence length="86" mass="9348">MKVITGNNKQDLLIETDTLVMGSVEGDIRVLSGAKLHLKAKVKGNIHLNKDSVITIQDKVIGNIYDSGASIEVIDGEVEGEILIYR</sequence>
<dbReference type="EMBL" id="JBHLTR010000017">
    <property type="protein sequence ID" value="MFC0560154.1"/>
    <property type="molecule type" value="Genomic_DNA"/>
</dbReference>
<accession>A0ABV6NHI6</accession>
<dbReference type="RefSeq" id="WP_273840410.1">
    <property type="nucleotide sequence ID" value="NZ_JAQQWT010000002.1"/>
</dbReference>